<evidence type="ECO:0000313" key="3">
    <source>
        <dbReference type="Proteomes" id="UP000020077"/>
    </source>
</evidence>
<keyword evidence="2" id="KW-0687">Ribonucleoprotein</keyword>
<comment type="caution">
    <text evidence="2">The sequence shown here is derived from an EMBL/GenBank/DDBJ whole genome shotgun (WGS) entry which is preliminary data.</text>
</comment>
<dbReference type="AlphaFoldDB" id="A0A080M9D4"/>
<name>A0A080M9D4_9PROT</name>
<protein>
    <submittedName>
        <fullName evidence="2">50S ribosomal protein L9</fullName>
    </submittedName>
</protein>
<feature type="domain" description="Large ribosomal subunit protein bL9 C-terminal" evidence="1">
    <location>
        <begin position="2"/>
        <end position="54"/>
    </location>
</feature>
<evidence type="ECO:0000313" key="2">
    <source>
        <dbReference type="EMBL" id="KFB73734.1"/>
    </source>
</evidence>
<proteinExistence type="predicted"/>
<dbReference type="InterPro" id="IPR020069">
    <property type="entry name" value="Ribosomal_bL9_C"/>
</dbReference>
<evidence type="ECO:0000259" key="1">
    <source>
        <dbReference type="Pfam" id="PF03948"/>
    </source>
</evidence>
<dbReference type="InterPro" id="IPR036791">
    <property type="entry name" value="Ribosomal_bL9_C_sf"/>
</dbReference>
<organism evidence="2 3">
    <name type="scientific">Candidatus Accumulibacter phosphatis</name>
    <dbReference type="NCBI Taxonomy" id="327160"/>
    <lineage>
        <taxon>Bacteria</taxon>
        <taxon>Pseudomonadati</taxon>
        <taxon>Pseudomonadota</taxon>
        <taxon>Betaproteobacteria</taxon>
        <taxon>Candidatus Accumulibacter</taxon>
    </lineage>
</organism>
<accession>A0A080M9D4</accession>
<dbReference type="Proteomes" id="UP000020077">
    <property type="component" value="Unassembled WGS sequence"/>
</dbReference>
<sequence>MTNFDVADGLQALGFEIEKSAIRMPAGPLKVLGETQLEVALHSDVMATITVAVVVEQPKL</sequence>
<dbReference type="SUPFAM" id="SSF55653">
    <property type="entry name" value="Ribosomal protein L9 C-domain"/>
    <property type="match status" value="1"/>
</dbReference>
<dbReference type="GO" id="GO:0005840">
    <property type="term" value="C:ribosome"/>
    <property type="evidence" value="ECO:0007669"/>
    <property type="project" value="UniProtKB-KW"/>
</dbReference>
<dbReference type="Gene3D" id="3.10.430.100">
    <property type="entry name" value="Ribosomal protein L9, C-terminal domain"/>
    <property type="match status" value="1"/>
</dbReference>
<keyword evidence="2" id="KW-0689">Ribosomal protein</keyword>
<gene>
    <name evidence="2" type="primary">rplI</name>
    <name evidence="2" type="ORF">AW09_001008</name>
</gene>
<reference evidence="2 3" key="1">
    <citation type="submission" date="2014-02" db="EMBL/GenBank/DDBJ databases">
        <title>Expanding our view of genomic diversity in Candidatus Accumulibacter clades.</title>
        <authorList>
            <person name="Skennerton C.T."/>
            <person name="Barr J.J."/>
            <person name="Slater F.R."/>
            <person name="Bond P.L."/>
            <person name="Tyson G.W."/>
        </authorList>
    </citation>
    <scope>NUCLEOTIDE SEQUENCE [LARGE SCALE GENOMIC DNA]</scope>
    <source>
        <strain evidence="3">BA-91</strain>
    </source>
</reference>
<dbReference type="EMBL" id="JDVG02000174">
    <property type="protein sequence ID" value="KFB73734.1"/>
    <property type="molecule type" value="Genomic_DNA"/>
</dbReference>
<dbReference type="Pfam" id="PF03948">
    <property type="entry name" value="Ribosomal_L9_C"/>
    <property type="match status" value="1"/>
</dbReference>